<dbReference type="STRING" id="1925591.BI308_15125"/>
<gene>
    <name evidence="2" type="ORF">BI308_15125</name>
</gene>
<accession>A0A1L9QQ53</accession>
<dbReference type="EMBL" id="MLAW01000026">
    <property type="protein sequence ID" value="OJJ24762.1"/>
    <property type="molecule type" value="Genomic_DNA"/>
</dbReference>
<dbReference type="PANTHER" id="PTHR46438">
    <property type="entry name" value="ALPHA/BETA-HYDROLASES SUPERFAMILY PROTEIN"/>
    <property type="match status" value="1"/>
</dbReference>
<dbReference type="AlphaFoldDB" id="A0A1L9QQ53"/>
<keyword evidence="2" id="KW-0378">Hydrolase</keyword>
<name>A0A1L9QQ53_9CYAN</name>
<dbReference type="InterPro" id="IPR000073">
    <property type="entry name" value="AB_hydrolase_1"/>
</dbReference>
<sequence length="304" mass="35010">MKHASLSETQYYTWKTYRCAYEVSSSPQFDPQTTPLLLIHPIGVGLSRRFWDRFITQWRDQGYSQPIYNPDLLGCGEGDMPRVAYTPEDWAEQLNYFIETVIQQPVILVVQGALFPVAIALTQQQNSHSWLKALVLSTPPAWPVITQTSPDWQNRLLWNGFDSPLGRAFYRYARRRQFLESFSIRQLFGEPKHVDDEWLDTLQVGAQNPASRHAVFSFLAGFWRRDYQEAIRKISQPTLVAVGEKASSISKEGKQEKADQWLTKYLAHLPNGEGKKIPGRNVLPYESTEIFVSLVAQQLSQWEL</sequence>
<comment type="caution">
    <text evidence="2">The sequence shown here is derived from an EMBL/GenBank/DDBJ whole genome shotgun (WGS) entry which is preliminary data.</text>
</comment>
<keyword evidence="3" id="KW-1185">Reference proteome</keyword>
<evidence type="ECO:0000313" key="2">
    <source>
        <dbReference type="EMBL" id="OJJ24762.1"/>
    </source>
</evidence>
<evidence type="ECO:0000259" key="1">
    <source>
        <dbReference type="Pfam" id="PF12697"/>
    </source>
</evidence>
<evidence type="ECO:0000313" key="3">
    <source>
        <dbReference type="Proteomes" id="UP000183940"/>
    </source>
</evidence>
<dbReference type="Proteomes" id="UP000183940">
    <property type="component" value="Unassembled WGS sequence"/>
</dbReference>
<dbReference type="Pfam" id="PF12697">
    <property type="entry name" value="Abhydrolase_6"/>
    <property type="match status" value="1"/>
</dbReference>
<protein>
    <submittedName>
        <fullName evidence="2">Alpha/beta hydrolase</fullName>
    </submittedName>
</protein>
<proteinExistence type="predicted"/>
<reference evidence="2" key="1">
    <citation type="submission" date="2016-10" db="EMBL/GenBank/DDBJ databases">
        <title>CRISPR-Cas defence system in Roseofilum reptotaenium: evidence of a bacteriophage-cyanobacterium arms race in the coral black band disease.</title>
        <authorList>
            <person name="Buerger P."/>
            <person name="Wood-Charlson E.M."/>
            <person name="Weynberg K.D."/>
            <person name="Willis B."/>
            <person name="Van Oppen M.J."/>
        </authorList>
    </citation>
    <scope>NUCLEOTIDE SEQUENCE [LARGE SCALE GENOMIC DNA]</scope>
    <source>
        <strain evidence="2">AO1-A</strain>
    </source>
</reference>
<dbReference type="Gene3D" id="3.40.50.1820">
    <property type="entry name" value="alpha/beta hydrolase"/>
    <property type="match status" value="1"/>
</dbReference>
<dbReference type="PANTHER" id="PTHR46438:SF2">
    <property type="entry name" value="ALPHA_BETA-HYDROLASES SUPERFAMILY PROTEIN"/>
    <property type="match status" value="1"/>
</dbReference>
<feature type="domain" description="AB hydrolase-1" evidence="1">
    <location>
        <begin position="36"/>
        <end position="287"/>
    </location>
</feature>
<dbReference type="GO" id="GO:0016787">
    <property type="term" value="F:hydrolase activity"/>
    <property type="evidence" value="ECO:0007669"/>
    <property type="project" value="UniProtKB-KW"/>
</dbReference>
<organism evidence="2 3">
    <name type="scientific">Roseofilum reptotaenium AO1-A</name>
    <dbReference type="NCBI Taxonomy" id="1925591"/>
    <lineage>
        <taxon>Bacteria</taxon>
        <taxon>Bacillati</taxon>
        <taxon>Cyanobacteriota</taxon>
        <taxon>Cyanophyceae</taxon>
        <taxon>Desertifilales</taxon>
        <taxon>Desertifilaceae</taxon>
        <taxon>Roseofilum</taxon>
    </lineage>
</organism>
<dbReference type="InterPro" id="IPR029058">
    <property type="entry name" value="AB_hydrolase_fold"/>
</dbReference>
<dbReference type="SUPFAM" id="SSF53474">
    <property type="entry name" value="alpha/beta-Hydrolases"/>
    <property type="match status" value="1"/>
</dbReference>